<dbReference type="InterPro" id="IPR025587">
    <property type="entry name" value="DUF4351"/>
</dbReference>
<dbReference type="Pfam" id="PF14261">
    <property type="entry name" value="DUF4351"/>
    <property type="match status" value="1"/>
</dbReference>
<dbReference type="Proteomes" id="UP000280307">
    <property type="component" value="Unassembled WGS sequence"/>
</dbReference>
<evidence type="ECO:0000313" key="4">
    <source>
        <dbReference type="Proteomes" id="UP000280307"/>
    </source>
</evidence>
<proteinExistence type="predicted"/>
<gene>
    <name evidence="3" type="ORF">EI684_11475</name>
</gene>
<comment type="caution">
    <text evidence="3">The sequence shown here is derived from an EMBL/GenBank/DDBJ whole genome shotgun (WGS) entry which is preliminary data.</text>
</comment>
<dbReference type="Pfam" id="PF04754">
    <property type="entry name" value="Transposase_31"/>
    <property type="match status" value="1"/>
</dbReference>
<reference evidence="3 4" key="1">
    <citation type="submission" date="2018-12" db="EMBL/GenBank/DDBJ databases">
        <title>Genome Sequence of Candidatus Viridilinea halotolerans isolated from saline sulfide-rich spring.</title>
        <authorList>
            <person name="Grouzdev D.S."/>
            <person name="Burganskaya E.I."/>
            <person name="Krutkina M.S."/>
            <person name="Sukhacheva M.V."/>
            <person name="Gorlenko V.M."/>
        </authorList>
    </citation>
    <scope>NUCLEOTIDE SEQUENCE [LARGE SCALE GENOMIC DNA]</scope>
    <source>
        <strain evidence="3">Chok-6</strain>
    </source>
</reference>
<feature type="domain" description="DUF4351" evidence="2">
    <location>
        <begin position="222"/>
        <end position="274"/>
    </location>
</feature>
<dbReference type="InterPro" id="IPR006842">
    <property type="entry name" value="Transposase_31"/>
</dbReference>
<evidence type="ECO:0000259" key="1">
    <source>
        <dbReference type="Pfam" id="PF04754"/>
    </source>
</evidence>
<sequence>MSLDHDGIFKQLLSAFLVEFLELFAPDLLAQLDPSELRLLPTESFVNLLDPDRRTADLLIHAKMRGNPSAILIHLEHQAQNDDLLDRRMFRYFARFYDHYDLVVCPVVLCSYPSPRRAAAHSHRLHWRDYLGHTNPLAAALMARMRIARRERWQVKAAALKQMVGLTLNAEQRRMLAAFISIYLPLKPHESAQFDADVATWQPQVKEPVVEFISEWEQKGIEKGIEKGRCDLLLYQLEHRLGPVPESLRQQITMLTPERLLALSAALFDLTSLEAVQG</sequence>
<dbReference type="EMBL" id="RSAS01000441">
    <property type="protein sequence ID" value="RRR71571.1"/>
    <property type="molecule type" value="Genomic_DNA"/>
</dbReference>
<evidence type="ECO:0000259" key="2">
    <source>
        <dbReference type="Pfam" id="PF14261"/>
    </source>
</evidence>
<organism evidence="3 4">
    <name type="scientific">Candidatus Viridilinea halotolerans</name>
    <dbReference type="NCBI Taxonomy" id="2491704"/>
    <lineage>
        <taxon>Bacteria</taxon>
        <taxon>Bacillati</taxon>
        <taxon>Chloroflexota</taxon>
        <taxon>Chloroflexia</taxon>
        <taxon>Chloroflexales</taxon>
        <taxon>Chloroflexineae</taxon>
        <taxon>Oscillochloridaceae</taxon>
        <taxon>Candidatus Viridilinea</taxon>
    </lineage>
</organism>
<accession>A0A426TZA8</accession>
<name>A0A426TZA8_9CHLR</name>
<dbReference type="PANTHER" id="PTHR35586:SF1">
    <property type="entry name" value="SLL1691 PROTEIN"/>
    <property type="match status" value="1"/>
</dbReference>
<dbReference type="PANTHER" id="PTHR35586">
    <property type="entry name" value="SLL1691 PROTEIN"/>
    <property type="match status" value="1"/>
</dbReference>
<dbReference type="AlphaFoldDB" id="A0A426TZA8"/>
<protein>
    <submittedName>
        <fullName evidence="3">DUF4351 domain-containing protein</fullName>
    </submittedName>
</protein>
<feature type="domain" description="Transposase (putative) YhgA-like" evidence="1">
    <location>
        <begin position="4"/>
        <end position="100"/>
    </location>
</feature>
<evidence type="ECO:0000313" key="3">
    <source>
        <dbReference type="EMBL" id="RRR71571.1"/>
    </source>
</evidence>